<organism evidence="1 2">
    <name type="scientific">Enteractinococcus helveticum</name>
    <dbReference type="NCBI Taxonomy" id="1837282"/>
    <lineage>
        <taxon>Bacteria</taxon>
        <taxon>Bacillati</taxon>
        <taxon>Actinomycetota</taxon>
        <taxon>Actinomycetes</taxon>
        <taxon>Micrococcales</taxon>
        <taxon>Micrococcaceae</taxon>
    </lineage>
</organism>
<protein>
    <submittedName>
        <fullName evidence="1">Uncharacterized protein</fullName>
    </submittedName>
</protein>
<accession>A0A921FRG9</accession>
<dbReference type="Proteomes" id="UP000703315">
    <property type="component" value="Unassembled WGS sequence"/>
</dbReference>
<comment type="caution">
    <text evidence="1">The sequence shown here is derived from an EMBL/GenBank/DDBJ whole genome shotgun (WGS) entry which is preliminary data.</text>
</comment>
<sequence length="104" mass="11005">MSAIVGDSARFLGDHDEKAYFVARNTEDPDDLVCLVQFDPATDEAGAGCSGTRTMTDDKIVALEYGSVAVALVADGPSATYLTDAGWHQAADNLWVKDPATHSN</sequence>
<reference evidence="1" key="2">
    <citation type="submission" date="2021-09" db="EMBL/GenBank/DDBJ databases">
        <authorList>
            <person name="Gilroy R."/>
        </authorList>
    </citation>
    <scope>NUCLEOTIDE SEQUENCE</scope>
    <source>
        <strain evidence="1">ChiHjej13B12-14962</strain>
    </source>
</reference>
<dbReference type="AlphaFoldDB" id="A0A921FRG9"/>
<proteinExistence type="predicted"/>
<name>A0A921FRG9_9MICC</name>
<evidence type="ECO:0000313" key="2">
    <source>
        <dbReference type="Proteomes" id="UP000703315"/>
    </source>
</evidence>
<dbReference type="RefSeq" id="WP_303908740.1">
    <property type="nucleotide sequence ID" value="NZ_DYXC01000161.1"/>
</dbReference>
<dbReference type="EMBL" id="DYXC01000161">
    <property type="protein sequence ID" value="HJF15857.1"/>
    <property type="molecule type" value="Genomic_DNA"/>
</dbReference>
<reference evidence="1" key="1">
    <citation type="journal article" date="2021" name="PeerJ">
        <title>Extensive microbial diversity within the chicken gut microbiome revealed by metagenomics and culture.</title>
        <authorList>
            <person name="Gilroy R."/>
            <person name="Ravi A."/>
            <person name="Getino M."/>
            <person name="Pursley I."/>
            <person name="Horton D.L."/>
            <person name="Alikhan N.F."/>
            <person name="Baker D."/>
            <person name="Gharbi K."/>
            <person name="Hall N."/>
            <person name="Watson M."/>
            <person name="Adriaenssens E.M."/>
            <person name="Foster-Nyarko E."/>
            <person name="Jarju S."/>
            <person name="Secka A."/>
            <person name="Antonio M."/>
            <person name="Oren A."/>
            <person name="Chaudhuri R.R."/>
            <person name="La Ragione R."/>
            <person name="Hildebrand F."/>
            <person name="Pallen M.J."/>
        </authorList>
    </citation>
    <scope>NUCLEOTIDE SEQUENCE</scope>
    <source>
        <strain evidence="1">ChiHjej13B12-14962</strain>
    </source>
</reference>
<gene>
    <name evidence="1" type="ORF">K8V32_13890</name>
</gene>
<evidence type="ECO:0000313" key="1">
    <source>
        <dbReference type="EMBL" id="HJF15857.1"/>
    </source>
</evidence>